<feature type="domain" description="ABC transmembrane type-1" evidence="8">
    <location>
        <begin position="95"/>
        <end position="292"/>
    </location>
</feature>
<sequence length="306" mass="32816">MTRFLIQRLILAIVVVFAVASLTFFALNLSGDPISNALSSAGASEEQIAEVRQQLGYDRPILVQYADFIASAATGDFGRSIYYGEEALPLVIDRLPYTILLASVAMLITIVVAFPLGVAAAMFRDRPIDRAIVTFAAFGQSVPIFVVGPILILIFSVHLGILPVSGAEGRGSVILPALTLSLYPLARITRLLRASMLEVANSEYVLTARARGASEIRVVLRYILRNALLPVLTVLGLQLGNLLGGAVIVETVFAWPGIGSFTRDALINSDFPLAQTAVILIAVAVVVVNVLTDLIYSLVDPRIRLS</sequence>
<dbReference type="PANTHER" id="PTHR43163:SF6">
    <property type="entry name" value="DIPEPTIDE TRANSPORT SYSTEM PERMEASE PROTEIN DPPB-RELATED"/>
    <property type="match status" value="1"/>
</dbReference>
<dbReference type="EMBL" id="AMRM01000012">
    <property type="protein sequence ID" value="EKF18567.1"/>
    <property type="molecule type" value="Genomic_DNA"/>
</dbReference>
<dbReference type="RefSeq" id="WP_008597112.1">
    <property type="nucleotide sequence ID" value="NZ_AMRM01000012.1"/>
</dbReference>
<evidence type="ECO:0000256" key="2">
    <source>
        <dbReference type="ARBA" id="ARBA00022448"/>
    </source>
</evidence>
<dbReference type="Gene3D" id="1.10.3720.10">
    <property type="entry name" value="MetI-like"/>
    <property type="match status" value="1"/>
</dbReference>
<dbReference type="PATRIC" id="fig|391937.3.peg.2412"/>
<comment type="caution">
    <text evidence="9">The sequence shown here is derived from an EMBL/GenBank/DDBJ whole genome shotgun (WGS) entry which is preliminary data.</text>
</comment>
<evidence type="ECO:0000256" key="1">
    <source>
        <dbReference type="ARBA" id="ARBA00004651"/>
    </source>
</evidence>
<dbReference type="AlphaFoldDB" id="K2MMU5"/>
<keyword evidence="10" id="KW-1185">Reference proteome</keyword>
<feature type="transmembrane region" description="Helical" evidence="7">
    <location>
        <begin position="273"/>
        <end position="299"/>
    </location>
</feature>
<feature type="transmembrane region" description="Helical" evidence="7">
    <location>
        <begin position="169"/>
        <end position="186"/>
    </location>
</feature>
<evidence type="ECO:0000256" key="3">
    <source>
        <dbReference type="ARBA" id="ARBA00022475"/>
    </source>
</evidence>
<feature type="transmembrane region" description="Helical" evidence="7">
    <location>
        <begin position="135"/>
        <end position="157"/>
    </location>
</feature>
<evidence type="ECO:0000256" key="4">
    <source>
        <dbReference type="ARBA" id="ARBA00022692"/>
    </source>
</evidence>
<keyword evidence="5 7" id="KW-1133">Transmembrane helix</keyword>
<dbReference type="InterPro" id="IPR045621">
    <property type="entry name" value="BPD_transp_1_N"/>
</dbReference>
<organism evidence="9 10">
    <name type="scientific">Nitratireductor pacificus pht-3B</name>
    <dbReference type="NCBI Taxonomy" id="391937"/>
    <lineage>
        <taxon>Bacteria</taxon>
        <taxon>Pseudomonadati</taxon>
        <taxon>Pseudomonadota</taxon>
        <taxon>Alphaproteobacteria</taxon>
        <taxon>Hyphomicrobiales</taxon>
        <taxon>Phyllobacteriaceae</taxon>
        <taxon>Nitratireductor</taxon>
    </lineage>
</organism>
<dbReference type="GO" id="GO:0055085">
    <property type="term" value="P:transmembrane transport"/>
    <property type="evidence" value="ECO:0007669"/>
    <property type="project" value="InterPro"/>
</dbReference>
<feature type="transmembrane region" description="Helical" evidence="7">
    <location>
        <begin position="9"/>
        <end position="29"/>
    </location>
</feature>
<dbReference type="InterPro" id="IPR035906">
    <property type="entry name" value="MetI-like_sf"/>
</dbReference>
<dbReference type="InterPro" id="IPR000515">
    <property type="entry name" value="MetI-like"/>
</dbReference>
<accession>K2MMU5</accession>
<dbReference type="PANTHER" id="PTHR43163">
    <property type="entry name" value="DIPEPTIDE TRANSPORT SYSTEM PERMEASE PROTEIN DPPB-RELATED"/>
    <property type="match status" value="1"/>
</dbReference>
<keyword evidence="2 7" id="KW-0813">Transport</keyword>
<feature type="transmembrane region" description="Helical" evidence="7">
    <location>
        <begin position="99"/>
        <end position="123"/>
    </location>
</feature>
<feature type="transmembrane region" description="Helical" evidence="7">
    <location>
        <begin position="227"/>
        <end position="253"/>
    </location>
</feature>
<dbReference type="STRING" id="391937.NA2_11734"/>
<dbReference type="Proteomes" id="UP000006786">
    <property type="component" value="Unassembled WGS sequence"/>
</dbReference>
<dbReference type="PROSITE" id="PS50928">
    <property type="entry name" value="ABC_TM1"/>
    <property type="match status" value="1"/>
</dbReference>
<gene>
    <name evidence="9" type="ORF">NA2_11734</name>
</gene>
<reference evidence="9 10" key="1">
    <citation type="journal article" date="2012" name="J. Bacteriol.">
        <title>Genome Sequence of Nitratireductor pacificus Type Strain pht-3B.</title>
        <authorList>
            <person name="Lai Q."/>
            <person name="Li G."/>
            <person name="Shao Z."/>
        </authorList>
    </citation>
    <scope>NUCLEOTIDE SEQUENCE [LARGE SCALE GENOMIC DNA]</scope>
    <source>
        <strain evidence="10">pht-3B</strain>
    </source>
</reference>
<evidence type="ECO:0000256" key="5">
    <source>
        <dbReference type="ARBA" id="ARBA00022989"/>
    </source>
</evidence>
<dbReference type="GO" id="GO:0005886">
    <property type="term" value="C:plasma membrane"/>
    <property type="evidence" value="ECO:0007669"/>
    <property type="project" value="UniProtKB-SubCell"/>
</dbReference>
<evidence type="ECO:0000259" key="8">
    <source>
        <dbReference type="PROSITE" id="PS50928"/>
    </source>
</evidence>
<keyword evidence="3" id="KW-1003">Cell membrane</keyword>
<evidence type="ECO:0000256" key="7">
    <source>
        <dbReference type="RuleBase" id="RU363032"/>
    </source>
</evidence>
<comment type="subcellular location">
    <subcellularLocation>
        <location evidence="1 7">Cell membrane</location>
        <topology evidence="1 7">Multi-pass membrane protein</topology>
    </subcellularLocation>
</comment>
<dbReference type="Pfam" id="PF00528">
    <property type="entry name" value="BPD_transp_1"/>
    <property type="match status" value="1"/>
</dbReference>
<dbReference type="SUPFAM" id="SSF161098">
    <property type="entry name" value="MetI-like"/>
    <property type="match status" value="1"/>
</dbReference>
<protein>
    <submittedName>
        <fullName evidence="9">Binding-protein-dependent transporters inner membrane component</fullName>
    </submittedName>
</protein>
<proteinExistence type="inferred from homology"/>
<evidence type="ECO:0000313" key="10">
    <source>
        <dbReference type="Proteomes" id="UP000006786"/>
    </source>
</evidence>
<evidence type="ECO:0000313" key="9">
    <source>
        <dbReference type="EMBL" id="EKF18567.1"/>
    </source>
</evidence>
<evidence type="ECO:0000256" key="6">
    <source>
        <dbReference type="ARBA" id="ARBA00023136"/>
    </source>
</evidence>
<keyword evidence="6 7" id="KW-0472">Membrane</keyword>
<dbReference type="Pfam" id="PF19300">
    <property type="entry name" value="BPD_transp_1_N"/>
    <property type="match status" value="1"/>
</dbReference>
<dbReference type="OrthoDB" id="9807402at2"/>
<dbReference type="eggNOG" id="COG0601">
    <property type="taxonomic scope" value="Bacteria"/>
</dbReference>
<keyword evidence="4 7" id="KW-0812">Transmembrane</keyword>
<dbReference type="CDD" id="cd06261">
    <property type="entry name" value="TM_PBP2"/>
    <property type="match status" value="1"/>
</dbReference>
<comment type="similarity">
    <text evidence="7">Belongs to the binding-protein-dependent transport system permease family.</text>
</comment>
<name>K2MMU5_9HYPH</name>